<evidence type="ECO:0000313" key="1">
    <source>
        <dbReference type="EMBL" id="PSK89621.1"/>
    </source>
</evidence>
<gene>
    <name evidence="1" type="ORF">CLV63_12515</name>
</gene>
<name>A0A2P8CXB2_9ACTN</name>
<dbReference type="EMBL" id="PYGA01000025">
    <property type="protein sequence ID" value="PSK89621.1"/>
    <property type="molecule type" value="Genomic_DNA"/>
</dbReference>
<sequence>MVPGVIRLRTTGWTASTRAIGQWLGETLAIGRASGAVRDDLPAELQGRLTFAVLRTFDEWTMHRHADLEPAQARALVGAQLDTLKRLLTPTPQP</sequence>
<accession>A0A2P8CXB2</accession>
<dbReference type="RefSeq" id="WP_106586070.1">
    <property type="nucleotide sequence ID" value="NZ_PYGA01000025.1"/>
</dbReference>
<keyword evidence="2" id="KW-1185">Reference proteome</keyword>
<evidence type="ECO:0000313" key="2">
    <source>
        <dbReference type="Proteomes" id="UP000240542"/>
    </source>
</evidence>
<comment type="caution">
    <text evidence="1">The sequence shown here is derived from an EMBL/GenBank/DDBJ whole genome shotgun (WGS) entry which is preliminary data.</text>
</comment>
<reference evidence="1 2" key="1">
    <citation type="submission" date="2018-03" db="EMBL/GenBank/DDBJ databases">
        <title>Genomic Encyclopedia of Archaeal and Bacterial Type Strains, Phase II (KMG-II): from individual species to whole genera.</title>
        <authorList>
            <person name="Goeker M."/>
        </authorList>
    </citation>
    <scope>NUCLEOTIDE SEQUENCE [LARGE SCALE GENOMIC DNA]</scope>
    <source>
        <strain evidence="1 2">DSM 45312</strain>
    </source>
</reference>
<dbReference type="Proteomes" id="UP000240542">
    <property type="component" value="Unassembled WGS sequence"/>
</dbReference>
<dbReference type="AlphaFoldDB" id="A0A2P8CXB2"/>
<organism evidence="1 2">
    <name type="scientific">Murinocardiopsis flavida</name>
    <dbReference type="NCBI Taxonomy" id="645275"/>
    <lineage>
        <taxon>Bacteria</taxon>
        <taxon>Bacillati</taxon>
        <taxon>Actinomycetota</taxon>
        <taxon>Actinomycetes</taxon>
        <taxon>Streptosporangiales</taxon>
        <taxon>Nocardiopsidaceae</taxon>
        <taxon>Murinocardiopsis</taxon>
    </lineage>
</organism>
<protein>
    <recommendedName>
        <fullName evidence="3">TetR family transcriptional regulator</fullName>
    </recommendedName>
</protein>
<proteinExistence type="predicted"/>
<evidence type="ECO:0008006" key="3">
    <source>
        <dbReference type="Google" id="ProtNLM"/>
    </source>
</evidence>